<feature type="compositionally biased region" description="Low complexity" evidence="8">
    <location>
        <begin position="284"/>
        <end position="293"/>
    </location>
</feature>
<evidence type="ECO:0000313" key="9">
    <source>
        <dbReference type="EMBL" id="KAJ5247500.1"/>
    </source>
</evidence>
<feature type="compositionally biased region" description="Polar residues" evidence="8">
    <location>
        <begin position="157"/>
        <end position="176"/>
    </location>
</feature>
<feature type="compositionally biased region" description="Basic and acidic residues" evidence="8">
    <location>
        <begin position="33"/>
        <end position="42"/>
    </location>
</feature>
<keyword evidence="10" id="KW-1185">Reference proteome</keyword>
<dbReference type="GO" id="GO:0005634">
    <property type="term" value="C:nucleus"/>
    <property type="evidence" value="ECO:0007669"/>
    <property type="project" value="UniProtKB-SubCell"/>
</dbReference>
<evidence type="ECO:0000256" key="2">
    <source>
        <dbReference type="ARBA" id="ARBA00007117"/>
    </source>
</evidence>
<organism evidence="9 10">
    <name type="scientific">Penicillium chermesinum</name>
    <dbReference type="NCBI Taxonomy" id="63820"/>
    <lineage>
        <taxon>Eukaryota</taxon>
        <taxon>Fungi</taxon>
        <taxon>Dikarya</taxon>
        <taxon>Ascomycota</taxon>
        <taxon>Pezizomycotina</taxon>
        <taxon>Eurotiomycetes</taxon>
        <taxon>Eurotiomycetidae</taxon>
        <taxon>Eurotiales</taxon>
        <taxon>Aspergillaceae</taxon>
        <taxon>Penicillium</taxon>
    </lineage>
</organism>
<keyword evidence="5" id="KW-0804">Transcription</keyword>
<comment type="caution">
    <text evidence="9">The sequence shown here is derived from an EMBL/GenBank/DDBJ whole genome shotgun (WGS) entry which is preliminary data.</text>
</comment>
<dbReference type="PANTHER" id="PTHR13581:SF5">
    <property type="entry name" value="MRG_MORF4L-BINDING PROTEIN"/>
    <property type="match status" value="1"/>
</dbReference>
<evidence type="ECO:0000256" key="1">
    <source>
        <dbReference type="ARBA" id="ARBA00004123"/>
    </source>
</evidence>
<feature type="region of interest" description="Disordered" evidence="8">
    <location>
        <begin position="157"/>
        <end position="299"/>
    </location>
</feature>
<evidence type="ECO:0000256" key="7">
    <source>
        <dbReference type="ARBA" id="ARBA00025178"/>
    </source>
</evidence>
<reference evidence="9" key="1">
    <citation type="submission" date="2022-11" db="EMBL/GenBank/DDBJ databases">
        <authorList>
            <person name="Petersen C."/>
        </authorList>
    </citation>
    <scope>NUCLEOTIDE SEQUENCE</scope>
    <source>
        <strain evidence="9">IBT 19713</strain>
    </source>
</reference>
<comment type="function">
    <text evidence="7">Component of the NuA4 histone acetyltransferase complex which is involved in transcriptional activation of selected genes principally by acetylation of nucleosomal histone H4 and H2A. The NuA4 complex is also involved in DNA repair.</text>
</comment>
<dbReference type="Proteomes" id="UP001150941">
    <property type="component" value="Unassembled WGS sequence"/>
</dbReference>
<comment type="subcellular location">
    <subcellularLocation>
        <location evidence="1">Nucleus</location>
    </subcellularLocation>
</comment>
<evidence type="ECO:0000313" key="10">
    <source>
        <dbReference type="Proteomes" id="UP001150941"/>
    </source>
</evidence>
<evidence type="ECO:0000256" key="3">
    <source>
        <dbReference type="ARBA" id="ARBA00022853"/>
    </source>
</evidence>
<proteinExistence type="inferred from homology"/>
<name>A0A9W9PIR4_9EURO</name>
<accession>A0A9W9PIR4</accession>
<feature type="compositionally biased region" description="Polar residues" evidence="8">
    <location>
        <begin position="22"/>
        <end position="32"/>
    </location>
</feature>
<protein>
    <recommendedName>
        <fullName evidence="11">CT20 family protein</fullName>
    </recommendedName>
</protein>
<dbReference type="EMBL" id="JAPQKS010000002">
    <property type="protein sequence ID" value="KAJ5247500.1"/>
    <property type="molecule type" value="Genomic_DNA"/>
</dbReference>
<evidence type="ECO:0000256" key="5">
    <source>
        <dbReference type="ARBA" id="ARBA00023163"/>
    </source>
</evidence>
<evidence type="ECO:0008006" key="11">
    <source>
        <dbReference type="Google" id="ProtNLM"/>
    </source>
</evidence>
<reference evidence="9" key="2">
    <citation type="journal article" date="2023" name="IMA Fungus">
        <title>Comparative genomic study of the Penicillium genus elucidates a diverse pangenome and 15 lateral gene transfer events.</title>
        <authorList>
            <person name="Petersen C."/>
            <person name="Sorensen T."/>
            <person name="Nielsen M.R."/>
            <person name="Sondergaard T.E."/>
            <person name="Sorensen J.L."/>
            <person name="Fitzpatrick D.A."/>
            <person name="Frisvad J.C."/>
            <person name="Nielsen K.L."/>
        </authorList>
    </citation>
    <scope>NUCLEOTIDE SEQUENCE</scope>
    <source>
        <strain evidence="9">IBT 19713</strain>
    </source>
</reference>
<dbReference type="AlphaFoldDB" id="A0A9W9PIR4"/>
<comment type="similarity">
    <text evidence="2">Belongs to the EAF7 family.</text>
</comment>
<dbReference type="GO" id="GO:0035267">
    <property type="term" value="C:NuA4 histone acetyltransferase complex"/>
    <property type="evidence" value="ECO:0007669"/>
    <property type="project" value="TreeGrafter"/>
</dbReference>
<gene>
    <name evidence="9" type="ORF">N7468_002483</name>
</gene>
<feature type="compositionally biased region" description="Acidic residues" evidence="8">
    <location>
        <begin position="235"/>
        <end position="263"/>
    </location>
</feature>
<evidence type="ECO:0000256" key="4">
    <source>
        <dbReference type="ARBA" id="ARBA00023015"/>
    </source>
</evidence>
<dbReference type="PANTHER" id="PTHR13581">
    <property type="entry name" value="MRG-BINDING PROTEIN"/>
    <property type="match status" value="1"/>
</dbReference>
<keyword evidence="3" id="KW-0156">Chromatin regulator</keyword>
<evidence type="ECO:0000256" key="6">
    <source>
        <dbReference type="ARBA" id="ARBA00023242"/>
    </source>
</evidence>
<dbReference type="GO" id="GO:0006325">
    <property type="term" value="P:chromatin organization"/>
    <property type="evidence" value="ECO:0007669"/>
    <property type="project" value="UniProtKB-KW"/>
</dbReference>
<dbReference type="Pfam" id="PF07904">
    <property type="entry name" value="Eaf7"/>
    <property type="match status" value="1"/>
</dbReference>
<dbReference type="RefSeq" id="XP_058334921.1">
    <property type="nucleotide sequence ID" value="XM_058471780.1"/>
</dbReference>
<keyword evidence="6" id="KW-0539">Nucleus</keyword>
<feature type="region of interest" description="Disordered" evidence="8">
    <location>
        <begin position="1"/>
        <end position="44"/>
    </location>
</feature>
<evidence type="ECO:0000256" key="8">
    <source>
        <dbReference type="SAM" id="MobiDB-lite"/>
    </source>
</evidence>
<dbReference type="InterPro" id="IPR012423">
    <property type="entry name" value="Eaf7/MRGBP"/>
</dbReference>
<dbReference type="GeneID" id="83199083"/>
<feature type="compositionally biased region" description="Low complexity" evidence="8">
    <location>
        <begin position="185"/>
        <end position="197"/>
    </location>
</feature>
<sequence length="299" mass="32586">MGPRKKAKRTHSSTPQAEAAQSAANTPGSSASVEKEEYDHLNDPWTDEQETALLKAIIKWKPVGMHKHFRMIAIADYLQSQGFGPSNGEHMQIPGIWKKLGTLYNLEALDERENPVYTGWNGEEDDEDGESDWYCPFELPYEEYGDLMFARRLAEDGSSSPISSVRGDSQNGSTAGDTDAANYVALSEPASSPAPSRSGRKSNNGTRKRATRSTKIQVEIENDGHEKGSDAGAGSDDDTGGNEDEEGEEGSDGEESEAEEAEEEKGGPRSTRASRSKQKDKKPAANTASTAIRRTARRR</sequence>
<feature type="compositionally biased region" description="Basic residues" evidence="8">
    <location>
        <begin position="1"/>
        <end position="11"/>
    </location>
</feature>
<dbReference type="GO" id="GO:0006357">
    <property type="term" value="P:regulation of transcription by RNA polymerase II"/>
    <property type="evidence" value="ECO:0007669"/>
    <property type="project" value="TreeGrafter"/>
</dbReference>
<keyword evidence="4" id="KW-0805">Transcription regulation</keyword>
<dbReference type="OrthoDB" id="5595141at2759"/>